<dbReference type="AlphaFoldDB" id="A0A2K3DNJ6"/>
<dbReference type="InParanoid" id="A0A2K3DNJ6"/>
<dbReference type="RefSeq" id="XP_042923697.1">
    <property type="nucleotide sequence ID" value="XM_043062991.1"/>
</dbReference>
<dbReference type="GO" id="GO:0004674">
    <property type="term" value="F:protein serine/threonine kinase activity"/>
    <property type="evidence" value="ECO:0000318"/>
    <property type="project" value="GO_Central"/>
</dbReference>
<dbReference type="Gene3D" id="1.10.510.10">
    <property type="entry name" value="Transferase(Phosphotransferase) domain 1"/>
    <property type="match status" value="1"/>
</dbReference>
<feature type="compositionally biased region" description="Low complexity" evidence="1">
    <location>
        <begin position="480"/>
        <end position="497"/>
    </location>
</feature>
<dbReference type="Proteomes" id="UP000006906">
    <property type="component" value="Chromosome 6"/>
</dbReference>
<reference evidence="3 4" key="1">
    <citation type="journal article" date="2007" name="Science">
        <title>The Chlamydomonas genome reveals the evolution of key animal and plant functions.</title>
        <authorList>
            <person name="Merchant S.S."/>
            <person name="Prochnik S.E."/>
            <person name="Vallon O."/>
            <person name="Harris E.H."/>
            <person name="Karpowicz S.J."/>
            <person name="Witman G.B."/>
            <person name="Terry A."/>
            <person name="Salamov A."/>
            <person name="Fritz-Laylin L.K."/>
            <person name="Marechal-Drouard L."/>
            <person name="Marshall W.F."/>
            <person name="Qu L.H."/>
            <person name="Nelson D.R."/>
            <person name="Sanderfoot A.A."/>
            <person name="Spalding M.H."/>
            <person name="Kapitonov V.V."/>
            <person name="Ren Q."/>
            <person name="Ferris P."/>
            <person name="Lindquist E."/>
            <person name="Shapiro H."/>
            <person name="Lucas S.M."/>
            <person name="Grimwood J."/>
            <person name="Schmutz J."/>
            <person name="Cardol P."/>
            <person name="Cerutti H."/>
            <person name="Chanfreau G."/>
            <person name="Chen C.L."/>
            <person name="Cognat V."/>
            <person name="Croft M.T."/>
            <person name="Dent R."/>
            <person name="Dutcher S."/>
            <person name="Fernandez E."/>
            <person name="Fukuzawa H."/>
            <person name="Gonzalez-Ballester D."/>
            <person name="Gonzalez-Halphen D."/>
            <person name="Hallmann A."/>
            <person name="Hanikenne M."/>
            <person name="Hippler M."/>
            <person name="Inwood W."/>
            <person name="Jabbari K."/>
            <person name="Kalanon M."/>
            <person name="Kuras R."/>
            <person name="Lefebvre P.A."/>
            <person name="Lemaire S.D."/>
            <person name="Lobanov A.V."/>
            <person name="Lohr M."/>
            <person name="Manuell A."/>
            <person name="Meier I."/>
            <person name="Mets L."/>
            <person name="Mittag M."/>
            <person name="Mittelmeier T."/>
            <person name="Moroney J.V."/>
            <person name="Moseley J."/>
            <person name="Napoli C."/>
            <person name="Nedelcu A.M."/>
            <person name="Niyogi K."/>
            <person name="Novoselov S.V."/>
            <person name="Paulsen I.T."/>
            <person name="Pazour G."/>
            <person name="Purton S."/>
            <person name="Ral J.P."/>
            <person name="Riano-Pachon D.M."/>
            <person name="Riekhof W."/>
            <person name="Rymarquis L."/>
            <person name="Schroda M."/>
            <person name="Stern D."/>
            <person name="Umen J."/>
            <person name="Willows R."/>
            <person name="Wilson N."/>
            <person name="Zimmer S.L."/>
            <person name="Allmer J."/>
            <person name="Balk J."/>
            <person name="Bisova K."/>
            <person name="Chen C.J."/>
            <person name="Elias M."/>
            <person name="Gendler K."/>
            <person name="Hauser C."/>
            <person name="Lamb M.R."/>
            <person name="Ledford H."/>
            <person name="Long J.C."/>
            <person name="Minagawa J."/>
            <person name="Page M.D."/>
            <person name="Pan J."/>
            <person name="Pootakham W."/>
            <person name="Roje S."/>
            <person name="Rose A."/>
            <person name="Stahlberg E."/>
            <person name="Terauchi A.M."/>
            <person name="Yang P."/>
            <person name="Ball S."/>
            <person name="Bowler C."/>
            <person name="Dieckmann C.L."/>
            <person name="Gladyshev V.N."/>
            <person name="Green P."/>
            <person name="Jorgensen R."/>
            <person name="Mayfield S."/>
            <person name="Mueller-Roeber B."/>
            <person name="Rajamani S."/>
            <person name="Sayre R.T."/>
            <person name="Brokstein P."/>
            <person name="Dubchak I."/>
            <person name="Goodstein D."/>
            <person name="Hornick L."/>
            <person name="Huang Y.W."/>
            <person name="Jhaveri J."/>
            <person name="Luo Y."/>
            <person name="Martinez D."/>
            <person name="Ngau W.C."/>
            <person name="Otillar B."/>
            <person name="Poliakov A."/>
            <person name="Porter A."/>
            <person name="Szajkowski L."/>
            <person name="Werner G."/>
            <person name="Zhou K."/>
            <person name="Grigoriev I.V."/>
            <person name="Rokhsar D.S."/>
            <person name="Grossman A.R."/>
        </authorList>
    </citation>
    <scope>NUCLEOTIDE SEQUENCE [LARGE SCALE GENOMIC DNA]</scope>
    <source>
        <strain evidence="4">CC-503</strain>
    </source>
</reference>
<dbReference type="Gene3D" id="3.30.200.20">
    <property type="entry name" value="Phosphorylase Kinase, domain 1"/>
    <property type="match status" value="1"/>
</dbReference>
<organism evidence="3 4">
    <name type="scientific">Chlamydomonas reinhardtii</name>
    <name type="common">Chlamydomonas smithii</name>
    <dbReference type="NCBI Taxonomy" id="3055"/>
    <lineage>
        <taxon>Eukaryota</taxon>
        <taxon>Viridiplantae</taxon>
        <taxon>Chlorophyta</taxon>
        <taxon>core chlorophytes</taxon>
        <taxon>Chlorophyceae</taxon>
        <taxon>CS clade</taxon>
        <taxon>Chlamydomonadales</taxon>
        <taxon>Chlamydomonadaceae</taxon>
        <taxon>Chlamydomonas</taxon>
    </lineage>
</organism>
<dbReference type="PROSITE" id="PS00108">
    <property type="entry name" value="PROTEIN_KINASE_ST"/>
    <property type="match status" value="1"/>
</dbReference>
<feature type="domain" description="Protein kinase" evidence="2">
    <location>
        <begin position="582"/>
        <end position="1017"/>
    </location>
</feature>
<dbReference type="Pfam" id="PF07714">
    <property type="entry name" value="PK_Tyr_Ser-Thr"/>
    <property type="match status" value="2"/>
</dbReference>
<dbReference type="OMA" id="GRWRNIV"/>
<feature type="region of interest" description="Disordered" evidence="1">
    <location>
        <begin position="1"/>
        <end position="42"/>
    </location>
</feature>
<name>A0A2K3DNJ6_CHLRE</name>
<accession>A0A2K3DNJ6</accession>
<proteinExistence type="predicted"/>
<dbReference type="GO" id="GO:0005524">
    <property type="term" value="F:ATP binding"/>
    <property type="evidence" value="ECO:0007669"/>
    <property type="project" value="InterPro"/>
</dbReference>
<evidence type="ECO:0000259" key="2">
    <source>
        <dbReference type="PROSITE" id="PS50011"/>
    </source>
</evidence>
<dbReference type="InterPro" id="IPR000719">
    <property type="entry name" value="Prot_kinase_dom"/>
</dbReference>
<dbReference type="PROSITE" id="PS50011">
    <property type="entry name" value="PROTEIN_KINASE_DOM"/>
    <property type="match status" value="1"/>
</dbReference>
<dbReference type="EMBL" id="CM008967">
    <property type="protein sequence ID" value="PNW82114.1"/>
    <property type="molecule type" value="Genomic_DNA"/>
</dbReference>
<gene>
    <name evidence="3" type="ORF">CHLRE_06g274550v5</name>
</gene>
<dbReference type="GO" id="GO:0007165">
    <property type="term" value="P:signal transduction"/>
    <property type="evidence" value="ECO:0000318"/>
    <property type="project" value="GO_Central"/>
</dbReference>
<feature type="compositionally biased region" description="Low complexity" evidence="1">
    <location>
        <begin position="696"/>
        <end position="727"/>
    </location>
</feature>
<feature type="region of interest" description="Disordered" evidence="1">
    <location>
        <begin position="683"/>
        <end position="787"/>
    </location>
</feature>
<dbReference type="GeneID" id="5721772"/>
<evidence type="ECO:0000313" key="3">
    <source>
        <dbReference type="EMBL" id="PNW82114.1"/>
    </source>
</evidence>
<dbReference type="OrthoDB" id="4062651at2759"/>
<dbReference type="InterPro" id="IPR008271">
    <property type="entry name" value="Ser/Thr_kinase_AS"/>
</dbReference>
<protein>
    <recommendedName>
        <fullName evidence="2">Protein kinase domain-containing protein</fullName>
    </recommendedName>
</protein>
<dbReference type="Gramene" id="PNW82114">
    <property type="protein sequence ID" value="PNW82114"/>
    <property type="gene ID" value="CHLRE_06g274550v5"/>
</dbReference>
<evidence type="ECO:0000313" key="4">
    <source>
        <dbReference type="Proteomes" id="UP000006906"/>
    </source>
</evidence>
<sequence>MGCASSVPEEPAPPAGPQAKRQEPYAVKEKEPQGEVVNRSHRPSAQEAAFASELAKLIAEATSGQKPKDAWVILYRCADLVCSAFGFKTCSLVIYTTSGLCCKLAVNSGSPLNELVSAHPDLLPAEAMGWVSAAVAAGKPVCCKAGDDAWALHGREAHSDFSLLTGPVGGCSSLAVLPLVGGQKCPGALLLGHTAPLSGFLQQSWLATLLPLLSLYVVESYLVRNLTIIEKVVEVVSLNSLAYAVTSELGDIFEWCHKDDVEARLVVLSPEGDTATVYCKVCAANVYNDDRNSLRSGMSSGVSGQQRSGNGTLLEEGLVGTHMSLDNTLTKRCLTGRQRLLFVADVMQALKLYGEPWKDIFFDNAAVLTPCWVLAAPLVQDGKKLGAVLWLSSCRVNSDVLMRTASTCASPIIHAVTRCAAALAAGGAAGNGNDSAYGRMMPSTAGNSQYGPNSQYGANGASTAGGGGAAGGGGGGAGGLSSFTQLSSRQSSTLSRGRTGRLGGPGAEDGALPGRNSTDAEAMADTDGQSSRAAQSVPDIPVKYVLRHSPSTSALMRMYKSTIAQRAPPTDDDRSTGSIHEIRILSKAGEGAFGSVYVGRWRNIVVAVKIIKDTSGNRSLKTAWELAVNKSLSHPSIVTVHAILTDVHLQKTSTRVLRFVPAAALEAQQTAAVMAAAAANAAAANGSNGGTGGSEGSPAPAGGAAPSTPNATTRLAAVGTAGDAAGGQLPSKGSAPTPGGTAGDALHLGPQSAGQAVGLAAGGGQPNLSRTSAGSNVGPPSAALLKPTKPITPKVHAILMEYCNLGGLHKYIDNRMFFKDRTMPDKATEAARAAAPLPVECVHMDFVLATLSEVASALQYLHAQGFVHCDLKPENVLLKEANNRRGFTAKLADFGLSELRSADGQVVGDLGGTVTHVAPESVLHRQVSSFSDMYAFGILMWELYTGQQPYRALLSHISKREDRHRALLARVVHEGLRPIFPPGVPQDYWALAVQCWSSEPTARPTTGEVLQALEAMYAKYATPAPQGQDNLNTPA</sequence>
<feature type="compositionally biased region" description="Basic and acidic residues" evidence="1">
    <location>
        <begin position="20"/>
        <end position="33"/>
    </location>
</feature>
<dbReference type="KEGG" id="cre:CHLRE_06g274550v5"/>
<keyword evidence="4" id="KW-1185">Reference proteome</keyword>
<feature type="region of interest" description="Disordered" evidence="1">
    <location>
        <begin position="467"/>
        <end position="535"/>
    </location>
</feature>
<dbReference type="PANTHER" id="PTHR44329:SF214">
    <property type="entry name" value="PROTEIN KINASE DOMAIN-CONTAINING PROTEIN"/>
    <property type="match status" value="1"/>
</dbReference>
<feature type="compositionally biased region" description="Polar residues" evidence="1">
    <location>
        <begin position="766"/>
        <end position="775"/>
    </location>
</feature>
<evidence type="ECO:0000256" key="1">
    <source>
        <dbReference type="SAM" id="MobiDB-lite"/>
    </source>
</evidence>
<dbReference type="PANTHER" id="PTHR44329">
    <property type="entry name" value="SERINE/THREONINE-PROTEIN KINASE TNNI3K-RELATED"/>
    <property type="match status" value="1"/>
</dbReference>
<dbReference type="InterPro" id="IPR011009">
    <property type="entry name" value="Kinase-like_dom_sf"/>
</dbReference>
<dbReference type="InterPro" id="IPR001245">
    <property type="entry name" value="Ser-Thr/Tyr_kinase_cat_dom"/>
</dbReference>
<dbReference type="SMART" id="SM00220">
    <property type="entry name" value="S_TKc"/>
    <property type="match status" value="1"/>
</dbReference>
<dbReference type="InterPro" id="IPR051681">
    <property type="entry name" value="Ser/Thr_Kinases-Pseudokinases"/>
</dbReference>
<feature type="compositionally biased region" description="Gly residues" evidence="1">
    <location>
        <begin position="467"/>
        <end position="479"/>
    </location>
</feature>
<dbReference type="SUPFAM" id="SSF56112">
    <property type="entry name" value="Protein kinase-like (PK-like)"/>
    <property type="match status" value="1"/>
</dbReference>